<evidence type="ECO:0000256" key="2">
    <source>
        <dbReference type="SAM" id="MobiDB-lite"/>
    </source>
</evidence>
<dbReference type="Gene3D" id="1.10.10.790">
    <property type="entry name" value="Surp module"/>
    <property type="match status" value="1"/>
</dbReference>
<dbReference type="SUPFAM" id="SSF109905">
    <property type="entry name" value="Surp module (SWAP domain)"/>
    <property type="match status" value="1"/>
</dbReference>
<name>A0A8H7A972_9EURO</name>
<feature type="region of interest" description="Disordered" evidence="2">
    <location>
        <begin position="296"/>
        <end position="364"/>
    </location>
</feature>
<dbReference type="GO" id="GO:0003723">
    <property type="term" value="F:RNA binding"/>
    <property type="evidence" value="ECO:0007669"/>
    <property type="project" value="UniProtKB-KW"/>
</dbReference>
<organism evidence="4 5">
    <name type="scientific">Endocarpon pusillum</name>
    <dbReference type="NCBI Taxonomy" id="364733"/>
    <lineage>
        <taxon>Eukaryota</taxon>
        <taxon>Fungi</taxon>
        <taxon>Dikarya</taxon>
        <taxon>Ascomycota</taxon>
        <taxon>Pezizomycotina</taxon>
        <taxon>Eurotiomycetes</taxon>
        <taxon>Chaetothyriomycetidae</taxon>
        <taxon>Verrucariales</taxon>
        <taxon>Verrucariaceae</taxon>
        <taxon>Endocarpon</taxon>
    </lineage>
</organism>
<gene>
    <name evidence="4" type="ORF">GJ744_003339</name>
</gene>
<keyword evidence="5" id="KW-1185">Reference proteome</keyword>
<protein>
    <recommendedName>
        <fullName evidence="3">CID domain-containing protein</fullName>
    </recommendedName>
</protein>
<proteinExistence type="predicted"/>
<dbReference type="AlphaFoldDB" id="A0A8H7A972"/>
<feature type="compositionally biased region" description="Basic and acidic residues" evidence="2">
    <location>
        <begin position="835"/>
        <end position="847"/>
    </location>
</feature>
<feature type="region of interest" description="Disordered" evidence="2">
    <location>
        <begin position="740"/>
        <end position="877"/>
    </location>
</feature>
<dbReference type="EMBL" id="JAACFV010000165">
    <property type="protein sequence ID" value="KAF7503714.1"/>
    <property type="molecule type" value="Genomic_DNA"/>
</dbReference>
<dbReference type="InterPro" id="IPR035967">
    <property type="entry name" value="SWAP/Surp_sf"/>
</dbReference>
<evidence type="ECO:0000313" key="5">
    <source>
        <dbReference type="Proteomes" id="UP000606974"/>
    </source>
</evidence>
<dbReference type="Pfam" id="PF01805">
    <property type="entry name" value="Surp"/>
    <property type="match status" value="1"/>
</dbReference>
<dbReference type="InterPro" id="IPR051485">
    <property type="entry name" value="SR-CTD_assoc_factor"/>
</dbReference>
<dbReference type="PROSITE" id="PS51391">
    <property type="entry name" value="CID"/>
    <property type="match status" value="1"/>
</dbReference>
<feature type="compositionally biased region" description="Basic and acidic residues" evidence="2">
    <location>
        <begin position="143"/>
        <end position="159"/>
    </location>
</feature>
<feature type="compositionally biased region" description="Acidic residues" evidence="2">
    <location>
        <begin position="781"/>
        <end position="820"/>
    </location>
</feature>
<feature type="compositionally biased region" description="Low complexity" evidence="2">
    <location>
        <begin position="15"/>
        <end position="26"/>
    </location>
</feature>
<feature type="domain" description="CID" evidence="3">
    <location>
        <begin position="527"/>
        <end position="727"/>
    </location>
</feature>
<reference evidence="4" key="1">
    <citation type="submission" date="2020-02" db="EMBL/GenBank/DDBJ databases">
        <authorList>
            <person name="Palmer J.M."/>
        </authorList>
    </citation>
    <scope>NUCLEOTIDE SEQUENCE</scope>
    <source>
        <strain evidence="4">EPUS1.4</strain>
        <tissue evidence="4">Thallus</tissue>
    </source>
</reference>
<comment type="caution">
    <text evidence="4">The sequence shown here is derived from an EMBL/GenBank/DDBJ whole genome shotgun (WGS) entry which is preliminary data.</text>
</comment>
<feature type="compositionally biased region" description="Polar residues" evidence="2">
    <location>
        <begin position="300"/>
        <end position="311"/>
    </location>
</feature>
<feature type="region of interest" description="Disordered" evidence="2">
    <location>
        <begin position="1"/>
        <end position="32"/>
    </location>
</feature>
<feature type="compositionally biased region" description="Low complexity" evidence="2">
    <location>
        <begin position="597"/>
        <end position="611"/>
    </location>
</feature>
<dbReference type="InterPro" id="IPR000061">
    <property type="entry name" value="Surp"/>
</dbReference>
<feature type="region of interest" description="Disordered" evidence="2">
    <location>
        <begin position="57"/>
        <end position="177"/>
    </location>
</feature>
<dbReference type="Gene3D" id="1.25.40.90">
    <property type="match status" value="1"/>
</dbReference>
<dbReference type="OrthoDB" id="377209at2759"/>
<feature type="compositionally biased region" description="Acidic residues" evidence="2">
    <location>
        <begin position="477"/>
        <end position="489"/>
    </location>
</feature>
<dbReference type="InterPro" id="IPR008942">
    <property type="entry name" value="ENTH_VHS"/>
</dbReference>
<accession>A0A8H7A972</accession>
<sequence>MVEKSRGTAASFADLSNKLSNPPSKKSLFERQKAEAEAKRIREEKETAAVYEDFVKSFDQDDENEELLTAVGHGTSGRGAFGGGRGGTFSGGGGPGKRHFTARGGKNSGPGSLGPGPGSKSSGPGSLGPVPPAGGGYRGQKRPFNEYGRDRDRDHERDGGNGMFSYEDHDRSSSGAVSSLDAATAFRIDENEDQKALVEKAAPKPTLHLSSLPPGSSPAFIKSIISNSSIPVENVRILPNNHSNHSSADRKSTSAIVTLPTDTPAADIDTLVSQLQNKYLGFGFYLSLSRHLSSTTLSTGGVTAPSTSLNNLPFGARSVPQHTNLSRGAPPPGLGGHRGGFAPPASYTSSSPYSQRGRDQPTQVIVNPPSDLKQLKLIHLTLEALLTHGPEFEALLMSRREVQRDEKWAWLWDARSRGGVYYRWRLWAISTDADLRGRRGASNGAQFVFEHSSPWIPPDTGLKFEYTTRMEDFIEDEAYDSSDEEDYDDDARMQRRRRADQLAEGMGGGGGGGVDATAADSDGTGYLNPLAKAKLVHLLARLPDSNTKLRRGDVARVTAFAIEHAGEGADEVASIITANVRRPLSFTSANPERQQDQHQQQTQTAAAAAAEAEQETEENAKSSAPLEKKDTTAASLVALYIISDILMSSTTSGVRHAWRYRALFENSLKLQETFQYLGGVDRELGWGRLKAEKWKRSVQGLLSMWEGWCVFPQASQEGFVEGFVNPPGLRQMKGEAEMEEERKKKNVGGVGKWKSVEDGGGVAKDENGDAEMQDVDGAPMVDEDEDAELDGVPMEDDDMLMGTDEDLDGEPLIDSSDEETQTAKQPSAEVQGGEKGLKEMVEGRPSENRSPTGSKQNRVKRQRPKAVDMFADESDEE</sequence>
<dbReference type="GO" id="GO:0006396">
    <property type="term" value="P:RNA processing"/>
    <property type="evidence" value="ECO:0007669"/>
    <property type="project" value="InterPro"/>
</dbReference>
<dbReference type="PANTHER" id="PTHR23140">
    <property type="entry name" value="RNA PROCESSING PROTEIN LD23810P"/>
    <property type="match status" value="1"/>
</dbReference>
<evidence type="ECO:0000256" key="1">
    <source>
        <dbReference type="ARBA" id="ARBA00022884"/>
    </source>
</evidence>
<keyword evidence="1" id="KW-0694">RNA-binding</keyword>
<feature type="compositionally biased region" description="Low complexity" evidence="2">
    <location>
        <begin position="342"/>
        <end position="354"/>
    </location>
</feature>
<feature type="region of interest" description="Disordered" evidence="2">
    <location>
        <begin position="477"/>
        <end position="513"/>
    </location>
</feature>
<evidence type="ECO:0000259" key="3">
    <source>
        <dbReference type="PROSITE" id="PS51391"/>
    </source>
</evidence>
<dbReference type="InterPro" id="IPR006569">
    <property type="entry name" value="CID_dom"/>
</dbReference>
<feature type="compositionally biased region" description="Low complexity" evidence="2">
    <location>
        <begin position="118"/>
        <end position="128"/>
    </location>
</feature>
<evidence type="ECO:0000313" key="4">
    <source>
        <dbReference type="EMBL" id="KAF7503714.1"/>
    </source>
</evidence>
<dbReference type="GO" id="GO:0005634">
    <property type="term" value="C:nucleus"/>
    <property type="evidence" value="ECO:0007669"/>
    <property type="project" value="TreeGrafter"/>
</dbReference>
<dbReference type="Proteomes" id="UP000606974">
    <property type="component" value="Unassembled WGS sequence"/>
</dbReference>
<feature type="compositionally biased region" description="Gly residues" evidence="2">
    <location>
        <begin position="74"/>
        <end position="95"/>
    </location>
</feature>
<feature type="region of interest" description="Disordered" evidence="2">
    <location>
        <begin position="588"/>
        <end position="627"/>
    </location>
</feature>
<dbReference type="PANTHER" id="PTHR23140:SF0">
    <property type="entry name" value="U2 SNRNP-ASSOCIATED SURP MOTIF-CONTAINING PROTEIN"/>
    <property type="match status" value="1"/>
</dbReference>
<feature type="compositionally biased region" description="Gly residues" evidence="2">
    <location>
        <begin position="106"/>
        <end position="117"/>
    </location>
</feature>